<dbReference type="SUPFAM" id="SSF63999">
    <property type="entry name" value="Thiamin pyrophosphokinase, catalytic domain"/>
    <property type="match status" value="1"/>
</dbReference>
<dbReference type="PANTHER" id="PTHR41299:SF1">
    <property type="entry name" value="THIAMINE PYROPHOSPHOKINASE"/>
    <property type="match status" value="1"/>
</dbReference>
<dbReference type="GO" id="GO:0005524">
    <property type="term" value="F:ATP binding"/>
    <property type="evidence" value="ECO:0007669"/>
    <property type="project" value="UniProtKB-KW"/>
</dbReference>
<dbReference type="InterPro" id="IPR036759">
    <property type="entry name" value="TPK_catalytic_sf"/>
</dbReference>
<dbReference type="KEGG" id="ccl:Clocl_2563"/>
<evidence type="ECO:0000256" key="1">
    <source>
        <dbReference type="ARBA" id="ARBA00022679"/>
    </source>
</evidence>
<evidence type="ECO:0000259" key="6">
    <source>
        <dbReference type="SMART" id="SM00983"/>
    </source>
</evidence>
<evidence type="ECO:0000256" key="4">
    <source>
        <dbReference type="ARBA" id="ARBA00022840"/>
    </source>
</evidence>
<dbReference type="Gene3D" id="3.40.50.10240">
    <property type="entry name" value="Thiamin pyrophosphokinase, catalytic domain"/>
    <property type="match status" value="1"/>
</dbReference>
<dbReference type="RefSeq" id="WP_014255697.1">
    <property type="nucleotide sequence ID" value="NC_016627.1"/>
</dbReference>
<dbReference type="Pfam" id="PF04263">
    <property type="entry name" value="TPK_catalytic"/>
    <property type="match status" value="1"/>
</dbReference>
<dbReference type="CDD" id="cd07995">
    <property type="entry name" value="TPK"/>
    <property type="match status" value="1"/>
</dbReference>
<accession>G8M0Q1</accession>
<dbReference type="HOGENOM" id="CLU_044237_1_1_9"/>
<reference evidence="8" key="1">
    <citation type="submission" date="2011-12" db="EMBL/GenBank/DDBJ databases">
        <title>Complete sequence of Clostridium clariflavum DSM 19732.</title>
        <authorList>
            <consortium name="US DOE Joint Genome Institute"/>
            <person name="Lucas S."/>
            <person name="Han J."/>
            <person name="Lapidus A."/>
            <person name="Cheng J.-F."/>
            <person name="Goodwin L."/>
            <person name="Pitluck S."/>
            <person name="Peters L."/>
            <person name="Teshima H."/>
            <person name="Detter J.C."/>
            <person name="Han C."/>
            <person name="Tapia R."/>
            <person name="Land M."/>
            <person name="Hauser L."/>
            <person name="Kyrpides N."/>
            <person name="Ivanova N."/>
            <person name="Pagani I."/>
            <person name="Kitzmiller T."/>
            <person name="Lynd L."/>
            <person name="Izquierdo J."/>
            <person name="Woyke T."/>
        </authorList>
    </citation>
    <scope>NUCLEOTIDE SEQUENCE [LARGE SCALE GENOMIC DNA]</scope>
    <source>
        <strain evidence="8">DSM 19732 / NBRC 101661 / EBR45</strain>
    </source>
</reference>
<reference evidence="7 8" key="2">
    <citation type="journal article" date="2012" name="Stand. Genomic Sci.">
        <title>Complete Genome Sequence of Clostridium clariflavum DSM 19732.</title>
        <authorList>
            <person name="Izquierdo J.A."/>
            <person name="Goodwin L."/>
            <person name="Davenport K.W."/>
            <person name="Teshima H."/>
            <person name="Bruce D."/>
            <person name="Detter C."/>
            <person name="Tapia R."/>
            <person name="Han S."/>
            <person name="Land M."/>
            <person name="Hauser L."/>
            <person name="Jeffries C.D."/>
            <person name="Han J."/>
            <person name="Pitluck S."/>
            <person name="Nolan M."/>
            <person name="Chen A."/>
            <person name="Huntemann M."/>
            <person name="Mavromatis K."/>
            <person name="Mikhailova N."/>
            <person name="Liolios K."/>
            <person name="Woyke T."/>
            <person name="Lynd L.R."/>
        </authorList>
    </citation>
    <scope>NUCLEOTIDE SEQUENCE [LARGE SCALE GENOMIC DNA]</scope>
    <source>
        <strain evidence="8">DSM 19732 / NBRC 101661 / EBR45</strain>
    </source>
</reference>
<evidence type="ECO:0000256" key="5">
    <source>
        <dbReference type="NCBIfam" id="TIGR01378"/>
    </source>
</evidence>
<feature type="domain" description="Thiamin pyrophosphokinase thiamin-binding" evidence="6">
    <location>
        <begin position="134"/>
        <end position="205"/>
    </location>
</feature>
<dbReference type="GO" id="GO:0006772">
    <property type="term" value="P:thiamine metabolic process"/>
    <property type="evidence" value="ECO:0007669"/>
    <property type="project" value="UniProtKB-UniRule"/>
</dbReference>
<dbReference type="NCBIfam" id="TIGR01378">
    <property type="entry name" value="thi_PPkinase"/>
    <property type="match status" value="1"/>
</dbReference>
<dbReference type="GO" id="GO:0009229">
    <property type="term" value="P:thiamine diphosphate biosynthetic process"/>
    <property type="evidence" value="ECO:0007669"/>
    <property type="project" value="InterPro"/>
</dbReference>
<evidence type="ECO:0000313" key="8">
    <source>
        <dbReference type="Proteomes" id="UP000005435"/>
    </source>
</evidence>
<dbReference type="AlphaFoldDB" id="G8M0Q1"/>
<dbReference type="eggNOG" id="COG1564">
    <property type="taxonomic scope" value="Bacteria"/>
</dbReference>
<dbReference type="STRING" id="720554.Clocl_2563"/>
<dbReference type="Pfam" id="PF04265">
    <property type="entry name" value="TPK_B1_binding"/>
    <property type="match status" value="1"/>
</dbReference>
<dbReference type="GO" id="GO:0004788">
    <property type="term" value="F:thiamine diphosphokinase activity"/>
    <property type="evidence" value="ECO:0007669"/>
    <property type="project" value="UniProtKB-UniRule"/>
</dbReference>
<dbReference type="InterPro" id="IPR007371">
    <property type="entry name" value="TPK_catalytic"/>
</dbReference>
<keyword evidence="2" id="KW-0547">Nucleotide-binding</keyword>
<dbReference type="EMBL" id="CP003065">
    <property type="protein sequence ID" value="AEV69132.1"/>
    <property type="molecule type" value="Genomic_DNA"/>
</dbReference>
<organism evidence="7 8">
    <name type="scientific">Acetivibrio clariflavus (strain DSM 19732 / NBRC 101661 / EBR45)</name>
    <name type="common">Clostridium clariflavum</name>
    <dbReference type="NCBI Taxonomy" id="720554"/>
    <lineage>
        <taxon>Bacteria</taxon>
        <taxon>Bacillati</taxon>
        <taxon>Bacillota</taxon>
        <taxon>Clostridia</taxon>
        <taxon>Eubacteriales</taxon>
        <taxon>Oscillospiraceae</taxon>
        <taxon>Acetivibrio</taxon>
    </lineage>
</organism>
<evidence type="ECO:0000313" key="7">
    <source>
        <dbReference type="EMBL" id="AEV69132.1"/>
    </source>
</evidence>
<dbReference type="GO" id="GO:0016301">
    <property type="term" value="F:kinase activity"/>
    <property type="evidence" value="ECO:0007669"/>
    <property type="project" value="UniProtKB-KW"/>
</dbReference>
<dbReference type="GO" id="GO:0030975">
    <property type="term" value="F:thiamine binding"/>
    <property type="evidence" value="ECO:0007669"/>
    <property type="project" value="InterPro"/>
</dbReference>
<sequence>MTALIVCSGSIKDYSHYEKYFKWAKAVICVDGGAKYLRKFGIVPDVLIGDLDSISDEDLDYLVSMNVKIMKYPIQKDMTDTEIAVDYAVDNGFKEIVIIGGIGTRLDHTLANILLVKKLLDKGVKCTLVNENNELTLINDRVEIEKEKDVKVTLLPLTDVVEGITTKGLYYELNCEDIVMGSSRGVSNEFSDDIAEVSVKKGILIVIKSKD</sequence>
<keyword evidence="8" id="KW-1185">Reference proteome</keyword>
<keyword evidence="1" id="KW-0808">Transferase</keyword>
<dbReference type="InterPro" id="IPR036371">
    <property type="entry name" value="TPK_B1-bd_sf"/>
</dbReference>
<dbReference type="InterPro" id="IPR006282">
    <property type="entry name" value="Thi_PPkinase"/>
</dbReference>
<dbReference type="SMART" id="SM00983">
    <property type="entry name" value="TPK_B1_binding"/>
    <property type="match status" value="1"/>
</dbReference>
<evidence type="ECO:0000256" key="2">
    <source>
        <dbReference type="ARBA" id="ARBA00022741"/>
    </source>
</evidence>
<dbReference type="EC" id="2.7.6.2" evidence="5"/>
<dbReference type="SUPFAM" id="SSF63862">
    <property type="entry name" value="Thiamin pyrophosphokinase, substrate-binding domain"/>
    <property type="match status" value="1"/>
</dbReference>
<proteinExistence type="predicted"/>
<name>G8M0Q1_ACECE</name>
<keyword evidence="4" id="KW-0067">ATP-binding</keyword>
<protein>
    <recommendedName>
        <fullName evidence="5">Thiamine diphosphokinase</fullName>
        <ecNumber evidence="5">2.7.6.2</ecNumber>
    </recommendedName>
</protein>
<evidence type="ECO:0000256" key="3">
    <source>
        <dbReference type="ARBA" id="ARBA00022777"/>
    </source>
</evidence>
<dbReference type="InterPro" id="IPR007373">
    <property type="entry name" value="Thiamin_PyroPKinase_B1-bd"/>
</dbReference>
<dbReference type="OrthoDB" id="9804377at2"/>
<dbReference type="Proteomes" id="UP000005435">
    <property type="component" value="Chromosome"/>
</dbReference>
<gene>
    <name evidence="7" type="ordered locus">Clocl_2563</name>
</gene>
<dbReference type="PANTHER" id="PTHR41299">
    <property type="entry name" value="THIAMINE PYROPHOSPHOKINASE"/>
    <property type="match status" value="1"/>
</dbReference>
<dbReference type="InterPro" id="IPR053149">
    <property type="entry name" value="TPK"/>
</dbReference>
<keyword evidence="3 7" id="KW-0418">Kinase</keyword>